<dbReference type="InterPro" id="IPR015421">
    <property type="entry name" value="PyrdxlP-dep_Trfase_major"/>
</dbReference>
<evidence type="ECO:0000313" key="5">
    <source>
        <dbReference type="EMBL" id="KAA8491971.1"/>
    </source>
</evidence>
<comment type="similarity">
    <text evidence="1">Belongs to the class-III pyridoxal-phosphate-dependent aminotransferase family.</text>
</comment>
<evidence type="ECO:0000256" key="2">
    <source>
        <dbReference type="ARBA" id="ARBA00022898"/>
    </source>
</evidence>
<dbReference type="CDD" id="cd12797">
    <property type="entry name" value="M23_peptidase"/>
    <property type="match status" value="1"/>
</dbReference>
<dbReference type="PANTHER" id="PTHR45688">
    <property type="match status" value="1"/>
</dbReference>
<dbReference type="EMBL" id="VRMN01000011">
    <property type="protein sequence ID" value="KAA8491971.1"/>
    <property type="molecule type" value="Genomic_DNA"/>
</dbReference>
<dbReference type="GO" id="GO:0005739">
    <property type="term" value="C:mitochondrion"/>
    <property type="evidence" value="ECO:0007669"/>
    <property type="project" value="TreeGrafter"/>
</dbReference>
<dbReference type="Pfam" id="PF01551">
    <property type="entry name" value="Peptidase_M23"/>
    <property type="match status" value="1"/>
</dbReference>
<dbReference type="GO" id="GO:0008483">
    <property type="term" value="F:transaminase activity"/>
    <property type="evidence" value="ECO:0007669"/>
    <property type="project" value="InterPro"/>
</dbReference>
<dbReference type="InterPro" id="IPR015422">
    <property type="entry name" value="PyrdxlP-dep_Trfase_small"/>
</dbReference>
<feature type="domain" description="Aminoglycoside phosphotransferase" evidence="4">
    <location>
        <begin position="43"/>
        <end position="292"/>
    </location>
</feature>
<dbReference type="GO" id="GO:0030170">
    <property type="term" value="F:pyridoxal phosphate binding"/>
    <property type="evidence" value="ECO:0007669"/>
    <property type="project" value="InterPro"/>
</dbReference>
<dbReference type="Gene3D" id="3.90.1200.10">
    <property type="match status" value="1"/>
</dbReference>
<protein>
    <submittedName>
        <fullName evidence="5">Ethanolamine-phosphate phospho-lyase</fullName>
    </submittedName>
</protein>
<dbReference type="Proteomes" id="UP000324585">
    <property type="component" value="Unassembled WGS sequence"/>
</dbReference>
<keyword evidence="6" id="KW-1185">Reference proteome</keyword>
<dbReference type="SUPFAM" id="SSF51261">
    <property type="entry name" value="Duplicated hybrid motif"/>
    <property type="match status" value="1"/>
</dbReference>
<reference evidence="6" key="1">
    <citation type="journal article" date="2019" name="Nat. Commun.">
        <title>Expansion of phycobilisome linker gene families in mesophilic red algae.</title>
        <authorList>
            <person name="Lee J."/>
            <person name="Kim D."/>
            <person name="Bhattacharya D."/>
            <person name="Yoon H.S."/>
        </authorList>
    </citation>
    <scope>NUCLEOTIDE SEQUENCE [LARGE SCALE GENOMIC DNA]</scope>
    <source>
        <strain evidence="6">CCMP 1328</strain>
    </source>
</reference>
<dbReference type="InterPro" id="IPR015424">
    <property type="entry name" value="PyrdxlP-dep_Trfase"/>
</dbReference>
<dbReference type="Pfam" id="PF00202">
    <property type="entry name" value="Aminotran_3"/>
    <property type="match status" value="1"/>
</dbReference>
<evidence type="ECO:0000313" key="6">
    <source>
        <dbReference type="Proteomes" id="UP000324585"/>
    </source>
</evidence>
<dbReference type="InterPro" id="IPR011009">
    <property type="entry name" value="Kinase-like_dom_sf"/>
</dbReference>
<dbReference type="PANTHER" id="PTHR45688:SF13">
    <property type="entry name" value="ALANINE--GLYOXYLATE AMINOTRANSFERASE 2-LIKE"/>
    <property type="match status" value="1"/>
</dbReference>
<feature type="domain" description="M23ase beta-sheet core" evidence="3">
    <location>
        <begin position="479"/>
        <end position="580"/>
    </location>
</feature>
<dbReference type="AlphaFoldDB" id="A0A5J4YKH4"/>
<dbReference type="InterPro" id="IPR005814">
    <property type="entry name" value="Aminotrans_3"/>
</dbReference>
<dbReference type="Gene3D" id="2.70.70.10">
    <property type="entry name" value="Glucose Permease (Domain IIA)"/>
    <property type="match status" value="1"/>
</dbReference>
<comment type="caution">
    <text evidence="5">The sequence shown here is derived from an EMBL/GenBank/DDBJ whole genome shotgun (WGS) entry which is preliminary data.</text>
</comment>
<gene>
    <name evidence="5" type="ORF">FVE85_8453</name>
</gene>
<keyword evidence="2" id="KW-0663">Pyridoxal phosphate</keyword>
<evidence type="ECO:0000256" key="1">
    <source>
        <dbReference type="ARBA" id="ARBA00008954"/>
    </source>
</evidence>
<name>A0A5J4YKH4_PORPP</name>
<dbReference type="Pfam" id="PF01636">
    <property type="entry name" value="APH"/>
    <property type="match status" value="1"/>
</dbReference>
<evidence type="ECO:0000259" key="3">
    <source>
        <dbReference type="Pfam" id="PF01551"/>
    </source>
</evidence>
<organism evidence="5 6">
    <name type="scientific">Porphyridium purpureum</name>
    <name type="common">Red alga</name>
    <name type="synonym">Porphyridium cruentum</name>
    <dbReference type="NCBI Taxonomy" id="35688"/>
    <lineage>
        <taxon>Eukaryota</taxon>
        <taxon>Rhodophyta</taxon>
        <taxon>Bangiophyceae</taxon>
        <taxon>Porphyridiales</taxon>
        <taxon>Porphyridiaceae</taxon>
        <taxon>Porphyridium</taxon>
    </lineage>
</organism>
<dbReference type="Gene3D" id="3.40.640.10">
    <property type="entry name" value="Type I PLP-dependent aspartate aminotransferase-like (Major domain)"/>
    <property type="match status" value="1"/>
</dbReference>
<dbReference type="SUPFAM" id="SSF53383">
    <property type="entry name" value="PLP-dependent transferases"/>
    <property type="match status" value="1"/>
</dbReference>
<evidence type="ECO:0000259" key="4">
    <source>
        <dbReference type="Pfam" id="PF01636"/>
    </source>
</evidence>
<sequence>MSDSNSLNAAAARPAVAKGAALTLFTKHYGFCTQASELPSEVDRNFLVTGGAGADDTYVFKFFNQASPLSEIQTQLRVLKVAHDAEKNHGQRLSFRVPRVVLPKLSGAGDNVDEQLPIFDAPLLMHDVDGQKVWAVVLQYIPGIVQSKCGVLPDTWYRRLGAVLGVVDCEALERQKEIDGGAFGRQPERHRQNFSWDLLTANHIIEARKAALEDEADRAMVSSCAAKVDFRLFRSLRHGWIHNDANDNNIVICNAEKLCGLGNSEQATIALIDFRDAAYAPIVAELAIAGAYAILDAPGLSARVARLVQLVMGYCSELALTEEELELLFDLVLLRLSQSLCNGAFRASIDPANASYLTCDTRRVREALRELTHCDHRFVTLHLRNAAGLSKPWQLCVQRASFDALPSNLFASPLDFDQFRAGGYKVMDFCRFSRSGVYAAEHHVADPRVLEIGRYNEVRSIYKQHDMFASGAGDEERNIHLGIDLGAQSGTEVFCIARGRIHSAVDNTGKGNYGPTLIVEHDFENSNSRTHWYSLYGHLSRSSLRGKAPGDCLDRGALVGWIGDSTENGGWPSHVHLQITLDLLDKFQTGGDFPGVCSARDRTVFLSICPDPTVLLRDYLSNAFGPEILPAIATEQPIAVQMLQNRHACIGANLSVSYQTPIAMLTAYETYMVDIDGRHFLDMVNNPMHVGHNNERVNRAIFSQFERLNTNTRYLYENLGSYANALLACLPSSDCVTMSTASSRPHFAVCYFVNSGSEANDLALRIARCEAAKHGRKGTLVLSGGYHGHTTALIDVSPYKFAGKGGSGCPPNVAVAPVPDSYRGMFRGPHCAQAYVQELEKAADRLGSQFGVFLFEAISGCGGQIVPPKNYVRNAIRAAHARGAICIADEVQHGVGRTGHFCAFESVQLEDDESDGIELPDIVTFGKPIGNGFPLGVVVTTQALADSFASNGMEFFATFGGNPVACAAGLAVLGELKEKNLMAHASQLGAYLLSGLERLQANHACLGNVRGKGLFLGVEIVHAVAEPESTTPRPHRVLARYIVNRMKDQYSVLLSTDGPEENVIKIKPPMTVSMRDAGYFLASLDRVLGEGPVALAG</sequence>
<dbReference type="Gene3D" id="3.90.1150.10">
    <property type="entry name" value="Aspartate Aminotransferase, domain 1"/>
    <property type="match status" value="1"/>
</dbReference>
<dbReference type="SUPFAM" id="SSF56112">
    <property type="entry name" value="Protein kinase-like (PK-like)"/>
    <property type="match status" value="1"/>
</dbReference>
<dbReference type="InterPro" id="IPR002575">
    <property type="entry name" value="Aminoglycoside_PTrfase"/>
</dbReference>
<dbReference type="InterPro" id="IPR016047">
    <property type="entry name" value="M23ase_b-sheet_dom"/>
</dbReference>
<proteinExistence type="inferred from homology"/>
<dbReference type="InterPro" id="IPR011055">
    <property type="entry name" value="Dup_hybrid_motif"/>
</dbReference>
<accession>A0A5J4YKH4</accession>
<keyword evidence="5" id="KW-0456">Lyase</keyword>
<dbReference type="OrthoDB" id="10261433at2759"/>
<dbReference type="CDD" id="cd00610">
    <property type="entry name" value="OAT_like"/>
    <property type="match status" value="1"/>
</dbReference>
<dbReference type="GO" id="GO:0016829">
    <property type="term" value="F:lyase activity"/>
    <property type="evidence" value="ECO:0007669"/>
    <property type="project" value="UniProtKB-KW"/>
</dbReference>